<comment type="caution">
    <text evidence="3">The sequence shown here is derived from an EMBL/GenBank/DDBJ whole genome shotgun (WGS) entry which is preliminary data.</text>
</comment>
<dbReference type="PANTHER" id="PTHR46501:SF2">
    <property type="entry name" value="MYOMEGALIN"/>
    <property type="match status" value="1"/>
</dbReference>
<feature type="region of interest" description="Disordered" evidence="2">
    <location>
        <begin position="86"/>
        <end position="152"/>
    </location>
</feature>
<dbReference type="PANTHER" id="PTHR46501">
    <property type="entry name" value="MYOMEGALIN"/>
    <property type="match status" value="1"/>
</dbReference>
<feature type="coiled-coil region" evidence="1">
    <location>
        <begin position="183"/>
        <end position="217"/>
    </location>
</feature>
<evidence type="ECO:0000256" key="2">
    <source>
        <dbReference type="SAM" id="MobiDB-lite"/>
    </source>
</evidence>
<dbReference type="AlphaFoldDB" id="A0A7L0GTB0"/>
<feature type="region of interest" description="Disordered" evidence="2">
    <location>
        <begin position="1"/>
        <end position="25"/>
    </location>
</feature>
<feature type="non-terminal residue" evidence="3">
    <location>
        <position position="1156"/>
    </location>
</feature>
<dbReference type="InterPro" id="IPR052593">
    <property type="entry name" value="MT-associated_AKAP9-binding"/>
</dbReference>
<keyword evidence="1" id="KW-0175">Coiled coil</keyword>
<evidence type="ECO:0000256" key="1">
    <source>
        <dbReference type="SAM" id="Coils"/>
    </source>
</evidence>
<dbReference type="Proteomes" id="UP000555649">
    <property type="component" value="Unassembled WGS sequence"/>
</dbReference>
<feature type="compositionally biased region" description="Basic and acidic residues" evidence="2">
    <location>
        <begin position="1"/>
        <end position="13"/>
    </location>
</feature>
<feature type="region of interest" description="Disordered" evidence="2">
    <location>
        <begin position="368"/>
        <end position="405"/>
    </location>
</feature>
<dbReference type="GO" id="GO:0005813">
    <property type="term" value="C:centrosome"/>
    <property type="evidence" value="ECO:0007669"/>
    <property type="project" value="TreeGrafter"/>
</dbReference>
<feature type="non-terminal residue" evidence="3">
    <location>
        <position position="1"/>
    </location>
</feature>
<protein>
    <submittedName>
        <fullName evidence="3">MYOME protein</fullName>
    </submittedName>
</protein>
<dbReference type="GO" id="GO:0060090">
    <property type="term" value="F:molecular adaptor activity"/>
    <property type="evidence" value="ECO:0007669"/>
    <property type="project" value="TreeGrafter"/>
</dbReference>
<organism evidence="3 4">
    <name type="scientific">Herpetotheres cachinnans</name>
    <name type="common">Laughing falcon</name>
    <name type="synonym">Falco cachinnans</name>
    <dbReference type="NCBI Taxonomy" id="56343"/>
    <lineage>
        <taxon>Eukaryota</taxon>
        <taxon>Metazoa</taxon>
        <taxon>Chordata</taxon>
        <taxon>Craniata</taxon>
        <taxon>Vertebrata</taxon>
        <taxon>Euteleostomi</taxon>
        <taxon>Archelosauria</taxon>
        <taxon>Archosauria</taxon>
        <taxon>Dinosauria</taxon>
        <taxon>Saurischia</taxon>
        <taxon>Theropoda</taxon>
        <taxon>Coelurosauria</taxon>
        <taxon>Aves</taxon>
        <taxon>Neognathae</taxon>
        <taxon>Neoaves</taxon>
        <taxon>Telluraves</taxon>
        <taxon>Australaves</taxon>
        <taxon>Falconiformes</taxon>
        <taxon>Falconidae</taxon>
        <taxon>Herpetotheres</taxon>
    </lineage>
</organism>
<dbReference type="GO" id="GO:0090063">
    <property type="term" value="P:positive regulation of microtubule nucleation"/>
    <property type="evidence" value="ECO:0007669"/>
    <property type="project" value="TreeGrafter"/>
</dbReference>
<evidence type="ECO:0000313" key="3">
    <source>
        <dbReference type="EMBL" id="NXK10392.1"/>
    </source>
</evidence>
<keyword evidence="4" id="KW-1185">Reference proteome</keyword>
<gene>
    <name evidence="3" type="primary">Pde4dip_1</name>
    <name evidence="3" type="ORF">HERCAC_R15803</name>
</gene>
<reference evidence="3 4" key="1">
    <citation type="submission" date="2019-09" db="EMBL/GenBank/DDBJ databases">
        <title>Bird 10,000 Genomes (B10K) Project - Family phase.</title>
        <authorList>
            <person name="Zhang G."/>
        </authorList>
    </citation>
    <scope>NUCLEOTIDE SEQUENCE [LARGE SCALE GENOMIC DNA]</scope>
    <source>
        <strain evidence="3">B10K-DU-005-78</strain>
        <tissue evidence="3">Mixed tissue sample</tissue>
    </source>
</reference>
<name>A0A7L0GTB0_HERCA</name>
<dbReference type="GO" id="GO:0005794">
    <property type="term" value="C:Golgi apparatus"/>
    <property type="evidence" value="ECO:0007669"/>
    <property type="project" value="TreeGrafter"/>
</dbReference>
<sequence length="1156" mass="126634">SSPRAPKENRGTERTLMGSTAPTVPERELQAEKELREMKAQLEEAGFSSVSQMRQEPWDTGASGKAMLSLCLENAELKEQMYEAMSLLESGEQEEAGLGSPLAPESHQLQRKSRSALADHPAGSSRDGQGVLAERGAVPSEWPALEVQGQDGVPMTPCPGTLGGGDRSCVEGTVPGREWPGLGNELRSQVVQGQRQCQELQDKLTASEAMVRAQAEQLEKYHVLLCEPHTQQLSKQVQVDFQDLGYETCGRSETEADRDETTSPGKESQGFGDPCALPTWHEEVTLCPVPSAECEEPDVFSEPSVGEELESPCQPGMPRGRKAARKAMAPVDVGALHQHIQDHKAQLPNANKVIPSLQRRTRSLSVTSGYTSGAERPPLGPTALASPAHSLTDEDEGWQSDGRSTLCPSDLRAHRDWQQLEHRVSLLEAKLSATKPEQLQSATWPWKYHWLIQAQARDLCHLRQTLQEGHRMSHSLAQHLHDALRSFEDLLRGTDIDYYLGQGFREQLAQGRQLSERLSKKLGTSKYLSGRALGLDIVGHALMMGHLRRLSQELQEKEKVTENLKVKLQERCESPSSSRPPSELSCSVTSSSFMSEGLELCSDADAASECSQCPEEPVRLAGLRFDSLSKPVSAPLPALAPGLPPFLLVGCPPPAAPPLLGCCGTPICSLAEAQQELQMLQRQLGESLTLPVAPAKPTAPLGPFREGGKAPASLRRHGALQSLAEIPRATETRARWEVPAPGQPLYGALPSGYPSSQKLTGADLLEEHLVEIRSLRQRLEESICTHDRLREQLERRLASTGKATGLPGDVHAQTRELRLQLSRENQALSEENRTLRLQRDHLSQELAQVQEAFLAACSQAREAEAELDQRHRNQQRLVEELTEYQKSVRRLQDEQRSLQEDNNRLQHTVTLQQQQCEEHCRLLQTTRTELHVYESLPGPSAEARAGCFPSPPVRDVGTSPAAPLFSPLPSDTLVAQWMAEPRGADPLVKKSKEPTGAHVVSCLDTYRALEQHILKGKALACELMSLTRPALRLPGCPLPGKEVLGRSGMGHLWGSTSTLHSILEECTSLLTAFWSTVLPVSPAQQQGKVRTGRGAGGAVGLAAHCSSCSPCPRSGRYRMRLQRCRPCSPRGRMLSRAWPSSCTAQPSSRTAWSSSS</sequence>
<dbReference type="GO" id="GO:0007098">
    <property type="term" value="P:centrosome cycle"/>
    <property type="evidence" value="ECO:0007669"/>
    <property type="project" value="TreeGrafter"/>
</dbReference>
<feature type="region of interest" description="Disordered" evidence="2">
    <location>
        <begin position="250"/>
        <end position="273"/>
    </location>
</feature>
<feature type="coiled-coil region" evidence="1">
    <location>
        <begin position="762"/>
        <end position="908"/>
    </location>
</feature>
<evidence type="ECO:0000313" key="4">
    <source>
        <dbReference type="Proteomes" id="UP000555649"/>
    </source>
</evidence>
<feature type="compositionally biased region" description="Basic and acidic residues" evidence="2">
    <location>
        <begin position="250"/>
        <end position="261"/>
    </location>
</feature>
<proteinExistence type="predicted"/>
<dbReference type="EMBL" id="VXAJ01000385">
    <property type="protein sequence ID" value="NXK10392.1"/>
    <property type="molecule type" value="Genomic_DNA"/>
</dbReference>
<accession>A0A7L0GTB0</accession>
<dbReference type="GO" id="GO:1903358">
    <property type="term" value="P:regulation of Golgi organization"/>
    <property type="evidence" value="ECO:0007669"/>
    <property type="project" value="TreeGrafter"/>
</dbReference>